<dbReference type="PANTHER" id="PTHR12446">
    <property type="entry name" value="TESMIN/TSO1-RELATED"/>
    <property type="match status" value="1"/>
</dbReference>
<comment type="similarity">
    <text evidence="2">Belongs to the lin-54 family.</text>
</comment>
<evidence type="ECO:0000313" key="15">
    <source>
        <dbReference type="EMBL" id="NXO23112.1"/>
    </source>
</evidence>
<keyword evidence="3" id="KW-0678">Repressor</keyword>
<keyword evidence="10" id="KW-0539">Nucleus</keyword>
<evidence type="ECO:0000256" key="8">
    <source>
        <dbReference type="ARBA" id="ARBA00023159"/>
    </source>
</evidence>
<evidence type="ECO:0000259" key="14">
    <source>
        <dbReference type="PROSITE" id="PS51634"/>
    </source>
</evidence>
<evidence type="ECO:0000256" key="11">
    <source>
        <dbReference type="ARBA" id="ARBA00023306"/>
    </source>
</evidence>
<evidence type="ECO:0000256" key="5">
    <source>
        <dbReference type="ARBA" id="ARBA00022833"/>
    </source>
</evidence>
<keyword evidence="4" id="KW-0479">Metal-binding</keyword>
<keyword evidence="9" id="KW-0804">Transcription</keyword>
<dbReference type="Pfam" id="PF03638">
    <property type="entry name" value="TCR"/>
    <property type="match status" value="2"/>
</dbReference>
<evidence type="ECO:0000313" key="16">
    <source>
        <dbReference type="Proteomes" id="UP000546986"/>
    </source>
</evidence>
<feature type="non-terminal residue" evidence="15">
    <location>
        <position position="743"/>
    </location>
</feature>
<feature type="compositionally biased region" description="Low complexity" evidence="13">
    <location>
        <begin position="363"/>
        <end position="379"/>
    </location>
</feature>
<keyword evidence="5" id="KW-0862">Zinc</keyword>
<feature type="domain" description="CRC" evidence="14">
    <location>
        <begin position="515"/>
        <end position="628"/>
    </location>
</feature>
<organism evidence="15 16">
    <name type="scientific">Cisticola juncidis</name>
    <dbReference type="NCBI Taxonomy" id="52622"/>
    <lineage>
        <taxon>Eukaryota</taxon>
        <taxon>Metazoa</taxon>
        <taxon>Chordata</taxon>
        <taxon>Craniata</taxon>
        <taxon>Vertebrata</taxon>
        <taxon>Euteleostomi</taxon>
        <taxon>Archelosauria</taxon>
        <taxon>Archosauria</taxon>
        <taxon>Dinosauria</taxon>
        <taxon>Saurischia</taxon>
        <taxon>Theropoda</taxon>
        <taxon>Coelurosauria</taxon>
        <taxon>Aves</taxon>
        <taxon>Neognathae</taxon>
        <taxon>Neoaves</taxon>
        <taxon>Telluraves</taxon>
        <taxon>Australaves</taxon>
        <taxon>Passeriformes</taxon>
        <taxon>Sylvioidea</taxon>
        <taxon>Cisticolidae</taxon>
        <taxon>Cisticola</taxon>
    </lineage>
</organism>
<comment type="caution">
    <text evidence="15">The sequence shown here is derived from an EMBL/GenBank/DDBJ whole genome shotgun (WGS) entry which is preliminary data.</text>
</comment>
<dbReference type="EMBL" id="VXBR01003158">
    <property type="protein sequence ID" value="NXO23112.1"/>
    <property type="molecule type" value="Genomic_DNA"/>
</dbReference>
<dbReference type="SMART" id="SM01114">
    <property type="entry name" value="CXC"/>
    <property type="match status" value="2"/>
</dbReference>
<proteinExistence type="inferred from homology"/>
<dbReference type="PROSITE" id="PS51634">
    <property type="entry name" value="CRC"/>
    <property type="match status" value="1"/>
</dbReference>
<dbReference type="InterPro" id="IPR005172">
    <property type="entry name" value="CRC"/>
</dbReference>
<accession>A0A7L1QEP7</accession>
<gene>
    <name evidence="15" type="primary">Lin54</name>
    <name evidence="15" type="ORF">CISJUN_R00592</name>
</gene>
<feature type="region of interest" description="Disordered" evidence="13">
    <location>
        <begin position="54"/>
        <end position="96"/>
    </location>
</feature>
<keyword evidence="6" id="KW-0805">Transcription regulation</keyword>
<keyword evidence="8" id="KW-0010">Activator</keyword>
<name>A0A7L1QEP7_9PASS</name>
<dbReference type="PANTHER" id="PTHR12446:SF36">
    <property type="entry name" value="PROTEIN LIN-54 HOMOLOG"/>
    <property type="match status" value="1"/>
</dbReference>
<dbReference type="Proteomes" id="UP000546986">
    <property type="component" value="Unassembled WGS sequence"/>
</dbReference>
<dbReference type="InterPro" id="IPR028307">
    <property type="entry name" value="Lin-54_fam"/>
</dbReference>
<feature type="region of interest" description="Disordered" evidence="13">
    <location>
        <begin position="363"/>
        <end position="382"/>
    </location>
</feature>
<dbReference type="GO" id="GO:0005634">
    <property type="term" value="C:nucleus"/>
    <property type="evidence" value="ECO:0007669"/>
    <property type="project" value="UniProtKB-SubCell"/>
</dbReference>
<comment type="subcellular location">
    <subcellularLocation>
        <location evidence="1">Nucleus</location>
    </subcellularLocation>
</comment>
<dbReference type="GO" id="GO:0006355">
    <property type="term" value="P:regulation of DNA-templated transcription"/>
    <property type="evidence" value="ECO:0007669"/>
    <property type="project" value="TreeGrafter"/>
</dbReference>
<evidence type="ECO:0000256" key="10">
    <source>
        <dbReference type="ARBA" id="ARBA00023242"/>
    </source>
</evidence>
<dbReference type="GO" id="GO:0046872">
    <property type="term" value="F:metal ion binding"/>
    <property type="evidence" value="ECO:0007669"/>
    <property type="project" value="UniProtKB-KW"/>
</dbReference>
<feature type="compositionally biased region" description="Low complexity" evidence="13">
    <location>
        <begin position="54"/>
        <end position="74"/>
    </location>
</feature>
<evidence type="ECO:0000256" key="12">
    <source>
        <dbReference type="ARBA" id="ARBA00044205"/>
    </source>
</evidence>
<dbReference type="GO" id="GO:0003677">
    <property type="term" value="F:DNA binding"/>
    <property type="evidence" value="ECO:0007669"/>
    <property type="project" value="UniProtKB-KW"/>
</dbReference>
<keyword evidence="11" id="KW-0131">Cell cycle</keyword>
<sequence length="743" mass="77904">MEVVSAEVNSLLPEEIMDTGIALVEEDSIEAVIVSSPGGESIPMETELEEMVTISSTSDSSATATAPTDSVPSSLPGEAAVTTTAPGPDVAAAAKPPLPGGLHKLGAQTPVTISANQIILNKATDIKLGSQSMKPEGQKLIVTTLGKSGQPIVLALPHSQLPPAQKAPPAPGDTKGQQIKVVIGGRSEVKPVVGVSALAQGSQLINTAQPSALQPQQVKTVQIAKKTRTPTSGPVITKLIFAKPINSKAVTGQTTQVSPVIAGRVLSQSAPGTPPKTITISESGVIGSSLSTTPQQTPNKIAISPLKSPNKAVKSAVQTITVGGVGTSQFKTIIPLATAPNVQQIQVPGSKFHYVRLVTATTASSSTQSASQNPSTNTQPLQQAKPVVVNATPVRMSVPIVPAQTVKQVVPKPINSTSQIVTTSQPQQRLIMPATPLPQIQPNLTNLPPGTVLAPAPGTGNVGYAVLPAQYVTQLQQSSYVSIASNTGFTGTSSVQSQARLPFNGIISSESANRPRKPCNCTKSLCLKLYCDCFANGEFCNNCNCTNCYNNLDHENDRQKAIKACLDRNPEAFKPKIGKGKEGESDRRHSKGCNCKRSGCLKNYCECYEAKIMCSSICKCIGCKNFEESPERKTLMHLADAAEVRVQQQTAAKTKLSSQISDLLTRPTPALSSGGGKLPFTFVTKEVADATCECLLAQAEQAEKAGRPRALAERMVLEEFGRCLMRVISSAGKAKGDPCAMNC</sequence>
<feature type="non-terminal residue" evidence="15">
    <location>
        <position position="1"/>
    </location>
</feature>
<evidence type="ECO:0000256" key="6">
    <source>
        <dbReference type="ARBA" id="ARBA00023015"/>
    </source>
</evidence>
<evidence type="ECO:0000256" key="7">
    <source>
        <dbReference type="ARBA" id="ARBA00023125"/>
    </source>
</evidence>
<protein>
    <recommendedName>
        <fullName evidence="12">Protein lin-54 homolog</fullName>
    </recommendedName>
</protein>
<evidence type="ECO:0000256" key="2">
    <source>
        <dbReference type="ARBA" id="ARBA00007267"/>
    </source>
</evidence>
<evidence type="ECO:0000256" key="1">
    <source>
        <dbReference type="ARBA" id="ARBA00004123"/>
    </source>
</evidence>
<reference evidence="15 16" key="1">
    <citation type="submission" date="2019-09" db="EMBL/GenBank/DDBJ databases">
        <title>Bird 10,000 Genomes (B10K) Project - Family phase.</title>
        <authorList>
            <person name="Zhang G."/>
        </authorList>
    </citation>
    <scope>NUCLEOTIDE SEQUENCE [LARGE SCALE GENOMIC DNA]</scope>
    <source>
        <strain evidence="15">B10K-DU-002-30</strain>
        <tissue evidence="15">Muscle</tissue>
    </source>
</reference>
<evidence type="ECO:0000256" key="4">
    <source>
        <dbReference type="ARBA" id="ARBA00022723"/>
    </source>
</evidence>
<evidence type="ECO:0000256" key="3">
    <source>
        <dbReference type="ARBA" id="ARBA00022491"/>
    </source>
</evidence>
<dbReference type="InterPro" id="IPR033467">
    <property type="entry name" value="Tesmin/TSO1-like_CXC"/>
</dbReference>
<evidence type="ECO:0000256" key="13">
    <source>
        <dbReference type="SAM" id="MobiDB-lite"/>
    </source>
</evidence>
<evidence type="ECO:0000256" key="9">
    <source>
        <dbReference type="ARBA" id="ARBA00023163"/>
    </source>
</evidence>
<keyword evidence="16" id="KW-1185">Reference proteome</keyword>
<keyword evidence="7" id="KW-0238">DNA-binding</keyword>
<dbReference type="AlphaFoldDB" id="A0A7L1QEP7"/>